<organism evidence="1 2">
    <name type="scientific">Amphritea atlantica</name>
    <dbReference type="NCBI Taxonomy" id="355243"/>
    <lineage>
        <taxon>Bacteria</taxon>
        <taxon>Pseudomonadati</taxon>
        <taxon>Pseudomonadota</taxon>
        <taxon>Gammaproteobacteria</taxon>
        <taxon>Oceanospirillales</taxon>
        <taxon>Oceanospirillaceae</taxon>
        <taxon>Amphritea</taxon>
    </lineage>
</organism>
<name>A0ABY5GPG9_9GAMM</name>
<dbReference type="Proteomes" id="UP001059950">
    <property type="component" value="Chromosome"/>
</dbReference>
<keyword evidence="2" id="KW-1185">Reference proteome</keyword>
<evidence type="ECO:0000313" key="2">
    <source>
        <dbReference type="Proteomes" id="UP001059950"/>
    </source>
</evidence>
<gene>
    <name evidence="1" type="ORF">KDX31_10280</name>
</gene>
<accession>A0ABY5GPG9</accession>
<reference evidence="1" key="1">
    <citation type="submission" date="2021-04" db="EMBL/GenBank/DDBJ databases">
        <title>Oceanospirillales bacteria with DddD are important DMSP degraders in coastal seawater.</title>
        <authorList>
            <person name="Liu J."/>
        </authorList>
    </citation>
    <scope>NUCLEOTIDE SEQUENCE</scope>
    <source>
        <strain evidence="1">GY6</strain>
    </source>
</reference>
<proteinExistence type="predicted"/>
<sequence>MSSADKLAEASFFLELLDALENRKRPLTSGATPAMEVSYLLGAVLNSLYSALEQAKPVAGVEAVKAYKATHSALLGGQGVRNITIHEKHVGIDHSDYIPPPGNAVNFDFRKTPRLIQEERAASKGVVLHMGANHYIEHEGKLTDVTELCFRQFYELRAFLSSRGIVTQQDVQADSPASGGPAA</sequence>
<protein>
    <submittedName>
        <fullName evidence="1">Uncharacterized protein</fullName>
    </submittedName>
</protein>
<evidence type="ECO:0000313" key="1">
    <source>
        <dbReference type="EMBL" id="UTW01765.1"/>
    </source>
</evidence>
<dbReference type="EMBL" id="CP073344">
    <property type="protein sequence ID" value="UTW01765.1"/>
    <property type="molecule type" value="Genomic_DNA"/>
</dbReference>